<dbReference type="AlphaFoldDB" id="A0A210PJL3"/>
<protein>
    <submittedName>
        <fullName evidence="2">Uncharacterized protein</fullName>
    </submittedName>
</protein>
<proteinExistence type="predicted"/>
<dbReference type="EMBL" id="NEDP02076500">
    <property type="protein sequence ID" value="OWF36682.1"/>
    <property type="molecule type" value="Genomic_DNA"/>
</dbReference>
<feature type="region of interest" description="Disordered" evidence="1">
    <location>
        <begin position="90"/>
        <end position="110"/>
    </location>
</feature>
<accession>A0A210PJL3</accession>
<gene>
    <name evidence="2" type="ORF">KP79_PYT20713</name>
</gene>
<dbReference type="OrthoDB" id="10561111at2759"/>
<name>A0A210PJL3_MIZYE</name>
<evidence type="ECO:0000256" key="1">
    <source>
        <dbReference type="SAM" id="MobiDB-lite"/>
    </source>
</evidence>
<evidence type="ECO:0000313" key="2">
    <source>
        <dbReference type="EMBL" id="OWF36682.1"/>
    </source>
</evidence>
<dbReference type="Proteomes" id="UP000242188">
    <property type="component" value="Unassembled WGS sequence"/>
</dbReference>
<comment type="caution">
    <text evidence="2">The sequence shown here is derived from an EMBL/GenBank/DDBJ whole genome shotgun (WGS) entry which is preliminary data.</text>
</comment>
<sequence>MAVNVFKKILACKVAPLLVPDDVDGLGRQKCPEELFRARRGFEQSELNFLTTVADNWDGQTSTSGLFYEPFCNQLKSTRTDSGTSAQYKLEADRNGHASIGQKGKPRKFRPRKILRKLAGNLGNTIQSASG</sequence>
<evidence type="ECO:0000313" key="3">
    <source>
        <dbReference type="Proteomes" id="UP000242188"/>
    </source>
</evidence>
<reference evidence="2 3" key="1">
    <citation type="journal article" date="2017" name="Nat. Ecol. Evol.">
        <title>Scallop genome provides insights into evolution of bilaterian karyotype and development.</title>
        <authorList>
            <person name="Wang S."/>
            <person name="Zhang J."/>
            <person name="Jiao W."/>
            <person name="Li J."/>
            <person name="Xun X."/>
            <person name="Sun Y."/>
            <person name="Guo X."/>
            <person name="Huan P."/>
            <person name="Dong B."/>
            <person name="Zhang L."/>
            <person name="Hu X."/>
            <person name="Sun X."/>
            <person name="Wang J."/>
            <person name="Zhao C."/>
            <person name="Wang Y."/>
            <person name="Wang D."/>
            <person name="Huang X."/>
            <person name="Wang R."/>
            <person name="Lv J."/>
            <person name="Li Y."/>
            <person name="Zhang Z."/>
            <person name="Liu B."/>
            <person name="Lu W."/>
            <person name="Hui Y."/>
            <person name="Liang J."/>
            <person name="Zhou Z."/>
            <person name="Hou R."/>
            <person name="Li X."/>
            <person name="Liu Y."/>
            <person name="Li H."/>
            <person name="Ning X."/>
            <person name="Lin Y."/>
            <person name="Zhao L."/>
            <person name="Xing Q."/>
            <person name="Dou J."/>
            <person name="Li Y."/>
            <person name="Mao J."/>
            <person name="Guo H."/>
            <person name="Dou H."/>
            <person name="Li T."/>
            <person name="Mu C."/>
            <person name="Jiang W."/>
            <person name="Fu Q."/>
            <person name="Fu X."/>
            <person name="Miao Y."/>
            <person name="Liu J."/>
            <person name="Yu Q."/>
            <person name="Li R."/>
            <person name="Liao H."/>
            <person name="Li X."/>
            <person name="Kong Y."/>
            <person name="Jiang Z."/>
            <person name="Chourrout D."/>
            <person name="Li R."/>
            <person name="Bao Z."/>
        </authorList>
    </citation>
    <scope>NUCLEOTIDE SEQUENCE [LARGE SCALE GENOMIC DNA]</scope>
    <source>
        <strain evidence="2 3">PY_sf001</strain>
    </source>
</reference>
<keyword evidence="3" id="KW-1185">Reference proteome</keyword>
<organism evidence="2 3">
    <name type="scientific">Mizuhopecten yessoensis</name>
    <name type="common">Japanese scallop</name>
    <name type="synonym">Patinopecten yessoensis</name>
    <dbReference type="NCBI Taxonomy" id="6573"/>
    <lineage>
        <taxon>Eukaryota</taxon>
        <taxon>Metazoa</taxon>
        <taxon>Spiralia</taxon>
        <taxon>Lophotrochozoa</taxon>
        <taxon>Mollusca</taxon>
        <taxon>Bivalvia</taxon>
        <taxon>Autobranchia</taxon>
        <taxon>Pteriomorphia</taxon>
        <taxon>Pectinida</taxon>
        <taxon>Pectinoidea</taxon>
        <taxon>Pectinidae</taxon>
        <taxon>Mizuhopecten</taxon>
    </lineage>
</organism>